<reference evidence="1 2" key="1">
    <citation type="journal article" date="2012" name="BMC Genomics">
        <title>Comparative genomic analysis and phylogenetic position of Theileria equi.</title>
        <authorList>
            <person name="Kappmeyer L.S."/>
            <person name="Thiagarajan M."/>
            <person name="Herndon D.R."/>
            <person name="Ramsay J.D."/>
            <person name="Caler E."/>
            <person name="Djikeng A."/>
            <person name="Gillespie J.J."/>
            <person name="Lau A.O."/>
            <person name="Roalson E.H."/>
            <person name="Silva J.C."/>
            <person name="Silva M.G."/>
            <person name="Suarez C.E."/>
            <person name="Ueti M.W."/>
            <person name="Nene V.M."/>
            <person name="Mealey R.H."/>
            <person name="Knowles D.P."/>
            <person name="Brayton K.A."/>
        </authorList>
    </citation>
    <scope>NUCLEOTIDE SEQUENCE [LARGE SCALE GENOMIC DNA]</scope>
    <source>
        <strain evidence="1 2">WA</strain>
    </source>
</reference>
<keyword evidence="2" id="KW-1185">Reference proteome</keyword>
<organism evidence="1 2">
    <name type="scientific">Theileria equi strain WA</name>
    <dbReference type="NCBI Taxonomy" id="1537102"/>
    <lineage>
        <taxon>Eukaryota</taxon>
        <taxon>Sar</taxon>
        <taxon>Alveolata</taxon>
        <taxon>Apicomplexa</taxon>
        <taxon>Aconoidasida</taxon>
        <taxon>Piroplasmida</taxon>
        <taxon>Theileriidae</taxon>
        <taxon>Theileria</taxon>
    </lineage>
</organism>
<evidence type="ECO:0000313" key="1">
    <source>
        <dbReference type="EMBL" id="EKX73590.1"/>
    </source>
</evidence>
<evidence type="ECO:0000313" key="2">
    <source>
        <dbReference type="Proteomes" id="UP000031512"/>
    </source>
</evidence>
<dbReference type="EMBL" id="ACOU01000002">
    <property type="protein sequence ID" value="EKX73590.1"/>
    <property type="molecule type" value="Genomic_DNA"/>
</dbReference>
<accession>L1LEB0</accession>
<dbReference type="VEuPathDB" id="PiroplasmaDB:BEWA_036260"/>
<sequence length="280" mass="32954">MTKKRGYSIQITKDQNYGMIYVESVSFGIYVRVTHEHSTSSFFIKSVKYYNHKLVDIKINADTYQKVNVYFWQGEPNRPIMVELINSYSISIFYRNVEYKTNLVWKEVKTSKLIKAISSYIPSTSKVIINAKHNRSPYTCYLSDKSIIVENDRAPGHGFVRRIHKFCSGEAFTVKGIIFGSLYTQFMPEYDVYKVHVYFKEDYYGDPLLIELETEKEYFYYYMNEDLKVFNSLHFLTYFELRLILKMLVDCGRVYYEGLDSELRKKVSPVGHTVVSGISE</sequence>
<proteinExistence type="predicted"/>
<dbReference type="Proteomes" id="UP000031512">
    <property type="component" value="Unassembled WGS sequence"/>
</dbReference>
<dbReference type="RefSeq" id="XP_004833042.1">
    <property type="nucleotide sequence ID" value="XM_004832985.1"/>
</dbReference>
<dbReference type="KEGG" id="beq:BEWA_036260"/>
<dbReference type="AlphaFoldDB" id="L1LEB0"/>
<comment type="caution">
    <text evidence="1">The sequence shown here is derived from an EMBL/GenBank/DDBJ whole genome shotgun (WGS) entry which is preliminary data.</text>
</comment>
<gene>
    <name evidence="1" type="ORF">BEWA_036260</name>
</gene>
<name>L1LEB0_THEEQ</name>
<dbReference type="GeneID" id="15806513"/>
<protein>
    <submittedName>
        <fullName evidence="1">Uncharacterized protein</fullName>
    </submittedName>
</protein>